<sequence>MSKEEIKKNIKEYGWHFLFVFDPNGEHEDFSYSIGLEESFDHPEIVIFGLKKESAHAIISDIVEDIKSGIKMESDKKLGNVIGGNFEVIFKPIKIRAYKEYLGTAVDYYDKPFRAQIMFWPDKSNILPTEDGCEVTIQNEALTIV</sequence>
<dbReference type="Proteomes" id="UP000238949">
    <property type="component" value="Unassembled WGS sequence"/>
</dbReference>
<organism evidence="1 2">
    <name type="scientific">Alteromonas alba</name>
    <dbReference type="NCBI Taxonomy" id="2079529"/>
    <lineage>
        <taxon>Bacteria</taxon>
        <taxon>Pseudomonadati</taxon>
        <taxon>Pseudomonadota</taxon>
        <taxon>Gammaproteobacteria</taxon>
        <taxon>Alteromonadales</taxon>
        <taxon>Alteromonadaceae</taxon>
        <taxon>Alteromonas/Salinimonas group</taxon>
        <taxon>Alteromonas</taxon>
    </lineage>
</organism>
<dbReference type="Pfam" id="PF14081">
    <property type="entry name" value="DUF4262"/>
    <property type="match status" value="1"/>
</dbReference>
<dbReference type="RefSeq" id="WP_105936432.1">
    <property type="nucleotide sequence ID" value="NZ_PVNP01000204.1"/>
</dbReference>
<dbReference type="EMBL" id="PVNP01000204">
    <property type="protein sequence ID" value="PRO71507.1"/>
    <property type="molecule type" value="Genomic_DNA"/>
</dbReference>
<proteinExistence type="predicted"/>
<name>A0A2S9V4W6_9ALTE</name>
<dbReference type="AlphaFoldDB" id="A0A2S9V4W6"/>
<comment type="caution">
    <text evidence="1">The sequence shown here is derived from an EMBL/GenBank/DDBJ whole genome shotgun (WGS) entry which is preliminary data.</text>
</comment>
<dbReference type="OrthoDB" id="9793188at2"/>
<accession>A0A2S9V4W6</accession>
<keyword evidence="2" id="KW-1185">Reference proteome</keyword>
<reference evidence="2" key="1">
    <citation type="journal article" date="2020" name="Int. J. Syst. Evol. Microbiol.">
        <title>Alteromonas alba sp. nov., a marine bacterium isolated from the seawater of the West Pacific Ocean.</title>
        <authorList>
            <person name="Sun C."/>
            <person name="Wu Y.-H."/>
            <person name="Xamxidin M."/>
            <person name="Cheng H."/>
            <person name="Xu X.-W."/>
        </authorList>
    </citation>
    <scope>NUCLEOTIDE SEQUENCE [LARGE SCALE GENOMIC DNA]</scope>
    <source>
        <strain evidence="2">190</strain>
    </source>
</reference>
<gene>
    <name evidence="1" type="ORF">C6Y40_21425</name>
</gene>
<protein>
    <submittedName>
        <fullName evidence="1">DUF4262 domain-containing protein</fullName>
    </submittedName>
</protein>
<evidence type="ECO:0000313" key="2">
    <source>
        <dbReference type="Proteomes" id="UP000238949"/>
    </source>
</evidence>
<evidence type="ECO:0000313" key="1">
    <source>
        <dbReference type="EMBL" id="PRO71507.1"/>
    </source>
</evidence>
<dbReference type="InterPro" id="IPR025358">
    <property type="entry name" value="DUF4262"/>
</dbReference>